<dbReference type="Proteomes" id="UP001283361">
    <property type="component" value="Unassembled WGS sequence"/>
</dbReference>
<proteinExistence type="predicted"/>
<dbReference type="EMBL" id="JAWDGP010005602">
    <property type="protein sequence ID" value="KAK3755355.1"/>
    <property type="molecule type" value="Genomic_DNA"/>
</dbReference>
<dbReference type="AlphaFoldDB" id="A0AAE0YRM7"/>
<keyword evidence="2" id="KW-1185">Reference proteome</keyword>
<gene>
    <name evidence="1" type="ORF">RRG08_026085</name>
</gene>
<reference evidence="1" key="1">
    <citation type="journal article" date="2023" name="G3 (Bethesda)">
        <title>A reference genome for the long-term kleptoplast-retaining sea slug Elysia crispata morphotype clarki.</title>
        <authorList>
            <person name="Eastman K.E."/>
            <person name="Pendleton A.L."/>
            <person name="Shaikh M.A."/>
            <person name="Suttiyut T."/>
            <person name="Ogas R."/>
            <person name="Tomko P."/>
            <person name="Gavelis G."/>
            <person name="Widhalm J.R."/>
            <person name="Wisecaver J.H."/>
        </authorList>
    </citation>
    <scope>NUCLEOTIDE SEQUENCE</scope>
    <source>
        <strain evidence="1">ECLA1</strain>
    </source>
</reference>
<organism evidence="1 2">
    <name type="scientific">Elysia crispata</name>
    <name type="common">lettuce slug</name>
    <dbReference type="NCBI Taxonomy" id="231223"/>
    <lineage>
        <taxon>Eukaryota</taxon>
        <taxon>Metazoa</taxon>
        <taxon>Spiralia</taxon>
        <taxon>Lophotrochozoa</taxon>
        <taxon>Mollusca</taxon>
        <taxon>Gastropoda</taxon>
        <taxon>Heterobranchia</taxon>
        <taxon>Euthyneura</taxon>
        <taxon>Panpulmonata</taxon>
        <taxon>Sacoglossa</taxon>
        <taxon>Placobranchoidea</taxon>
        <taxon>Plakobranchidae</taxon>
        <taxon>Elysia</taxon>
    </lineage>
</organism>
<accession>A0AAE0YRM7</accession>
<evidence type="ECO:0000313" key="2">
    <source>
        <dbReference type="Proteomes" id="UP001283361"/>
    </source>
</evidence>
<protein>
    <submittedName>
        <fullName evidence="1">Uncharacterized protein</fullName>
    </submittedName>
</protein>
<name>A0AAE0YRM7_9GAST</name>
<sequence length="168" mass="19477">MRRALIPGGSLLACPSQGVSMVQRYRARLFYYGGTGTLAREKNDCSHFQQKIYNVERFMNGMLRDNGRVEENEIYVLNDALCFFAPGTTNTFLVLCFIFMSPKNVRLFRECDIKKTGLVLQGLWGIQAIRTPRRRGWNRRNKDLMITKYWDRKARASEINKIGVELVV</sequence>
<evidence type="ECO:0000313" key="1">
    <source>
        <dbReference type="EMBL" id="KAK3755355.1"/>
    </source>
</evidence>
<comment type="caution">
    <text evidence="1">The sequence shown here is derived from an EMBL/GenBank/DDBJ whole genome shotgun (WGS) entry which is preliminary data.</text>
</comment>